<dbReference type="InterPro" id="IPR020568">
    <property type="entry name" value="Ribosomal_Su5_D2-typ_SF"/>
</dbReference>
<dbReference type="Gene3D" id="2.30.130.40">
    <property type="entry name" value="LON domain-like"/>
    <property type="match status" value="1"/>
</dbReference>
<feature type="active site" evidence="10 12">
    <location>
        <position position="674"/>
    </location>
</feature>
<dbReference type="STRING" id="415747.SAMN03097708_00802"/>
<evidence type="ECO:0000256" key="4">
    <source>
        <dbReference type="ARBA" id="ARBA00022741"/>
    </source>
</evidence>
<evidence type="ECO:0000256" key="3">
    <source>
        <dbReference type="ARBA" id="ARBA00022670"/>
    </source>
</evidence>
<keyword evidence="6 10" id="KW-0720">Serine protease</keyword>
<keyword evidence="4 10" id="KW-0547">Nucleotide-binding</keyword>
<evidence type="ECO:0000256" key="6">
    <source>
        <dbReference type="ARBA" id="ARBA00022825"/>
    </source>
</evidence>
<dbReference type="InterPro" id="IPR046336">
    <property type="entry name" value="Lon_prtase_N_sf"/>
</dbReference>
<dbReference type="InterPro" id="IPR003959">
    <property type="entry name" value="ATPase_AAA_core"/>
</dbReference>
<keyword evidence="19" id="KW-1185">Reference proteome</keyword>
<reference evidence="18 19" key="1">
    <citation type="submission" date="2016-10" db="EMBL/GenBank/DDBJ databases">
        <authorList>
            <person name="de Groot N.N."/>
        </authorList>
    </citation>
    <scope>NUCLEOTIDE SEQUENCE [LARGE SCALE GENOMIC DNA]</scope>
    <source>
        <strain evidence="18 19">HLD2</strain>
    </source>
</reference>
<dbReference type="Gene3D" id="1.20.5.5270">
    <property type="match status" value="1"/>
</dbReference>
<evidence type="ECO:0000259" key="17">
    <source>
        <dbReference type="PROSITE" id="PS51787"/>
    </source>
</evidence>
<dbReference type="GO" id="GO:0004252">
    <property type="term" value="F:serine-type endopeptidase activity"/>
    <property type="evidence" value="ECO:0007669"/>
    <property type="project" value="UniProtKB-UniRule"/>
</dbReference>
<dbReference type="AlphaFoldDB" id="A0A1G5PT30"/>
<keyword evidence="5 10" id="KW-0378">Hydrolase</keyword>
<comment type="subcellular location">
    <subcellularLocation>
        <location evidence="1 10 11">Cytoplasm</location>
    </subcellularLocation>
</comment>
<dbReference type="SUPFAM" id="SSF54211">
    <property type="entry name" value="Ribosomal protein S5 domain 2-like"/>
    <property type="match status" value="1"/>
</dbReference>
<evidence type="ECO:0000256" key="12">
    <source>
        <dbReference type="PIRSR" id="PIRSR001174-1"/>
    </source>
</evidence>
<evidence type="ECO:0000256" key="7">
    <source>
        <dbReference type="ARBA" id="ARBA00022840"/>
    </source>
</evidence>
<feature type="domain" description="Lon N-terminal" evidence="17">
    <location>
        <begin position="9"/>
        <end position="203"/>
    </location>
</feature>
<dbReference type="Gene3D" id="1.10.8.60">
    <property type="match status" value="1"/>
</dbReference>
<dbReference type="InterPro" id="IPR027417">
    <property type="entry name" value="P-loop_NTPase"/>
</dbReference>
<comment type="catalytic activity">
    <reaction evidence="9 10 11 14">
        <text>Hydrolysis of proteins in presence of ATP.</text>
        <dbReference type="EC" id="3.4.21.53"/>
    </reaction>
</comment>
<feature type="active site" evidence="10 12">
    <location>
        <position position="717"/>
    </location>
</feature>
<dbReference type="SMART" id="SM00464">
    <property type="entry name" value="LON"/>
    <property type="match status" value="1"/>
</dbReference>
<evidence type="ECO:0000256" key="5">
    <source>
        <dbReference type="ARBA" id="ARBA00022801"/>
    </source>
</evidence>
<dbReference type="GO" id="GO:0005524">
    <property type="term" value="F:ATP binding"/>
    <property type="evidence" value="ECO:0007669"/>
    <property type="project" value="UniProtKB-UniRule"/>
</dbReference>
<evidence type="ECO:0000256" key="13">
    <source>
        <dbReference type="PIRSR" id="PIRSR001174-2"/>
    </source>
</evidence>
<dbReference type="Gene3D" id="1.20.58.1480">
    <property type="match status" value="1"/>
</dbReference>
<evidence type="ECO:0000256" key="8">
    <source>
        <dbReference type="ARBA" id="ARBA00023016"/>
    </source>
</evidence>
<dbReference type="Pfam" id="PF02190">
    <property type="entry name" value="LON_substr_bdg"/>
    <property type="match status" value="1"/>
</dbReference>
<sequence length="776" mass="86123">MNDHTLESLPVFPLRQTPLFPFVLAPFSAGRPASVKALEVALARKEKSIAVFAQRDARVQDPGGDDLFEYGTRATVRQMARSEDTIEVVLQGIERIRLVDVEENEDFLKVRTEPAPIAIEQGTEVDALQRELVSLAASYQSTTQIMQEYDVRQLAVQIGDPMHLVYLLASLLELDKAKAQRLLTAASNIEAMQLLLGYLRHELQVAELRQEIAGQAATEVGREQREYMLRQQLRAIQEELGETDPQAAEARQLRSQFEEVELPAPVRKEAERELARMERIPPSSPEYQVARSYLELILDLPWQKSTDDMLDLGRAREILDEDHFDLEDIKERILEHLAVLKLNPEAQAPILCFVGPPGVGKTSLGQSIARALGRQFERFSIGGLHDEAELRGHRRTYIGAMPGRIMQAIRRAGVTNPLLMLDEVDKVGRDFRGDPASALLEILDPAQNFEFRDNYLDLPFDLSKVFFITTANTLDTIPGPLLDRMEVIRLSGYSDQEKLEIARRYLVDRMRRQAGLTEEQFRLSDETIVALISRYTREAGVRNLTRVLGRVARKVALHIAEGKEPAAIDPDTLTEWLGPPRFFIEQARQQLPAGVATGLAWTESGGDVLYIEAIQLPENEGLTLTGQLGGVMQESARAARNYILSHGEDFGVGTPKAGVHIHVPAGAIPKDGPSAGVTMAAAVASLYSGYATRSDTAMTGEITLTGLVLPVGGVKEKVLAARRAGLKRVILPARNEDDLAKLPDSVRNEMEFIFAERIEDVLAAAIPELSERLRAA</sequence>
<dbReference type="EMBL" id="FMWD01000002">
    <property type="protein sequence ID" value="SCZ52775.1"/>
    <property type="molecule type" value="Genomic_DNA"/>
</dbReference>
<dbReference type="OrthoDB" id="9803599at2"/>
<dbReference type="InterPro" id="IPR054594">
    <property type="entry name" value="Lon_lid"/>
</dbReference>
<evidence type="ECO:0000256" key="15">
    <source>
        <dbReference type="RuleBase" id="RU000591"/>
    </source>
</evidence>
<evidence type="ECO:0000256" key="1">
    <source>
        <dbReference type="ARBA" id="ARBA00004496"/>
    </source>
</evidence>
<dbReference type="Pfam" id="PF00004">
    <property type="entry name" value="AAA"/>
    <property type="match status" value="1"/>
</dbReference>
<dbReference type="RefSeq" id="WP_092992847.1">
    <property type="nucleotide sequence ID" value="NZ_FMWD01000002.1"/>
</dbReference>
<dbReference type="InterPro" id="IPR003593">
    <property type="entry name" value="AAA+_ATPase"/>
</dbReference>
<dbReference type="EC" id="3.4.21.53" evidence="10 11"/>
<dbReference type="InterPro" id="IPR027065">
    <property type="entry name" value="Lon_Prtase"/>
</dbReference>
<dbReference type="GO" id="GO:0006515">
    <property type="term" value="P:protein quality control for misfolded or incompletely synthesized proteins"/>
    <property type="evidence" value="ECO:0007669"/>
    <property type="project" value="UniProtKB-UniRule"/>
</dbReference>
<evidence type="ECO:0000259" key="16">
    <source>
        <dbReference type="PROSITE" id="PS51786"/>
    </source>
</evidence>
<proteinExistence type="evidence at transcript level"/>
<evidence type="ECO:0000256" key="10">
    <source>
        <dbReference type="HAMAP-Rule" id="MF_01973"/>
    </source>
</evidence>
<dbReference type="InterPro" id="IPR027543">
    <property type="entry name" value="Lon_bac"/>
</dbReference>
<dbReference type="PROSITE" id="PS51786">
    <property type="entry name" value="LON_PROTEOLYTIC"/>
    <property type="match status" value="1"/>
</dbReference>
<dbReference type="InterPro" id="IPR008269">
    <property type="entry name" value="Lon_proteolytic"/>
</dbReference>
<evidence type="ECO:0000256" key="11">
    <source>
        <dbReference type="PIRNR" id="PIRNR001174"/>
    </source>
</evidence>
<dbReference type="SUPFAM" id="SSF52540">
    <property type="entry name" value="P-loop containing nucleoside triphosphate hydrolases"/>
    <property type="match status" value="1"/>
</dbReference>
<evidence type="ECO:0000313" key="19">
    <source>
        <dbReference type="Proteomes" id="UP000199648"/>
    </source>
</evidence>
<dbReference type="CDD" id="cd19500">
    <property type="entry name" value="RecA-like_Lon"/>
    <property type="match status" value="1"/>
</dbReference>
<keyword evidence="7 10" id="KW-0067">ATP-binding</keyword>
<dbReference type="Gene3D" id="3.30.230.10">
    <property type="match status" value="1"/>
</dbReference>
<evidence type="ECO:0000256" key="14">
    <source>
        <dbReference type="PROSITE-ProRule" id="PRU01122"/>
    </source>
</evidence>
<organism evidence="18 19">
    <name type="scientific">Thiohalomonas denitrificans</name>
    <dbReference type="NCBI Taxonomy" id="415747"/>
    <lineage>
        <taxon>Bacteria</taxon>
        <taxon>Pseudomonadati</taxon>
        <taxon>Pseudomonadota</taxon>
        <taxon>Gammaproteobacteria</taxon>
        <taxon>Thiohalomonadales</taxon>
        <taxon>Thiohalomonadaceae</taxon>
        <taxon>Thiohalomonas</taxon>
    </lineage>
</organism>
<comment type="similarity">
    <text evidence="10 11 14 15">Belongs to the peptidase S16 family.</text>
</comment>
<dbReference type="PROSITE" id="PS51787">
    <property type="entry name" value="LON_N"/>
    <property type="match status" value="1"/>
</dbReference>
<comment type="function">
    <text evidence="10">ATP-dependent serine protease that mediates the selective degradation of mutant and abnormal proteins as well as certain short-lived regulatory proteins. Required for cellular homeostasis and for survival from DNA damage and developmental changes induced by stress. Degrades polypeptides processively to yield small peptide fragments that are 5 to 10 amino acids long. Binds to DNA in a double-stranded, site-specific manner.</text>
</comment>
<dbReference type="GO" id="GO:0043565">
    <property type="term" value="F:sequence-specific DNA binding"/>
    <property type="evidence" value="ECO:0007669"/>
    <property type="project" value="UniProtKB-UniRule"/>
</dbReference>
<comment type="induction">
    <text evidence="10">By heat shock.</text>
</comment>
<accession>A0A1G5PT30</accession>
<gene>
    <name evidence="10" type="primary">lon</name>
    <name evidence="18" type="ORF">SAMN03097708_00802</name>
</gene>
<dbReference type="PANTHER" id="PTHR10046">
    <property type="entry name" value="ATP DEPENDENT LON PROTEASE FAMILY MEMBER"/>
    <property type="match status" value="1"/>
</dbReference>
<evidence type="ECO:0000256" key="9">
    <source>
        <dbReference type="ARBA" id="ARBA00050665"/>
    </source>
</evidence>
<evidence type="ECO:0000313" key="18">
    <source>
        <dbReference type="EMBL" id="SCZ52775.1"/>
    </source>
</evidence>
<dbReference type="InterPro" id="IPR015947">
    <property type="entry name" value="PUA-like_sf"/>
</dbReference>
<dbReference type="GO" id="GO:0004176">
    <property type="term" value="F:ATP-dependent peptidase activity"/>
    <property type="evidence" value="ECO:0007669"/>
    <property type="project" value="UniProtKB-UniRule"/>
</dbReference>
<dbReference type="PIRSF" id="PIRSF001174">
    <property type="entry name" value="Lon_proteas"/>
    <property type="match status" value="1"/>
</dbReference>
<dbReference type="HAMAP" id="MF_01973">
    <property type="entry name" value="lon_bact"/>
    <property type="match status" value="1"/>
</dbReference>
<dbReference type="InterPro" id="IPR003111">
    <property type="entry name" value="Lon_prtase_N"/>
</dbReference>
<keyword evidence="2 10" id="KW-0963">Cytoplasm</keyword>
<feature type="domain" description="Lon proteolytic" evidence="16">
    <location>
        <begin position="590"/>
        <end position="768"/>
    </location>
</feature>
<dbReference type="SMART" id="SM00382">
    <property type="entry name" value="AAA"/>
    <property type="match status" value="1"/>
</dbReference>
<dbReference type="GO" id="GO:0016887">
    <property type="term" value="F:ATP hydrolysis activity"/>
    <property type="evidence" value="ECO:0007669"/>
    <property type="project" value="UniProtKB-UniRule"/>
</dbReference>
<dbReference type="InterPro" id="IPR008268">
    <property type="entry name" value="Peptidase_S16_AS"/>
</dbReference>
<evidence type="ECO:0000256" key="2">
    <source>
        <dbReference type="ARBA" id="ARBA00022490"/>
    </source>
</evidence>
<keyword evidence="8 10" id="KW-0346">Stress response</keyword>
<dbReference type="SUPFAM" id="SSF88697">
    <property type="entry name" value="PUA domain-like"/>
    <property type="match status" value="1"/>
</dbReference>
<dbReference type="PRINTS" id="PR00830">
    <property type="entry name" value="ENDOLAPTASE"/>
</dbReference>
<feature type="binding site" evidence="10 13">
    <location>
        <begin position="355"/>
        <end position="362"/>
    </location>
    <ligand>
        <name>ATP</name>
        <dbReference type="ChEBI" id="CHEBI:30616"/>
    </ligand>
</feature>
<keyword evidence="3 10" id="KW-0645">Protease</keyword>
<dbReference type="PROSITE" id="PS01046">
    <property type="entry name" value="LON_SER"/>
    <property type="match status" value="1"/>
</dbReference>
<dbReference type="Pfam" id="PF05362">
    <property type="entry name" value="Lon_C"/>
    <property type="match status" value="1"/>
</dbReference>
<dbReference type="GO" id="GO:0034605">
    <property type="term" value="P:cellular response to heat"/>
    <property type="evidence" value="ECO:0007669"/>
    <property type="project" value="UniProtKB-UniRule"/>
</dbReference>
<name>A0A1G5PT30_9GAMM</name>
<comment type="subunit">
    <text evidence="10 11">Homohexamer. Organized in a ring with a central cavity.</text>
</comment>
<dbReference type="Proteomes" id="UP000199648">
    <property type="component" value="Unassembled WGS sequence"/>
</dbReference>
<dbReference type="InterPro" id="IPR014721">
    <property type="entry name" value="Ribsml_uS5_D2-typ_fold_subgr"/>
</dbReference>
<dbReference type="Pfam" id="PF22667">
    <property type="entry name" value="Lon_lid"/>
    <property type="match status" value="1"/>
</dbReference>
<dbReference type="GO" id="GO:0005737">
    <property type="term" value="C:cytoplasm"/>
    <property type="evidence" value="ECO:0007669"/>
    <property type="project" value="UniProtKB-SubCell"/>
</dbReference>
<dbReference type="NCBIfam" id="TIGR00763">
    <property type="entry name" value="lon"/>
    <property type="match status" value="1"/>
</dbReference>
<dbReference type="InterPro" id="IPR004815">
    <property type="entry name" value="Lon_bac/euk-typ"/>
</dbReference>
<dbReference type="FunFam" id="3.40.50.300:FF:000021">
    <property type="entry name" value="Lon protease homolog"/>
    <property type="match status" value="1"/>
</dbReference>
<protein>
    <recommendedName>
        <fullName evidence="10 11">Lon protease</fullName>
        <ecNumber evidence="10 11">3.4.21.53</ecNumber>
    </recommendedName>
    <alternativeName>
        <fullName evidence="10">ATP-dependent protease La</fullName>
    </alternativeName>
</protein>
<dbReference type="Gene3D" id="3.40.50.300">
    <property type="entry name" value="P-loop containing nucleotide triphosphate hydrolases"/>
    <property type="match status" value="1"/>
</dbReference>